<comment type="caution">
    <text evidence="1">The sequence shown here is derived from an EMBL/GenBank/DDBJ whole genome shotgun (WGS) entry which is preliminary data.</text>
</comment>
<dbReference type="InterPro" id="IPR038883">
    <property type="entry name" value="AN11006-like"/>
</dbReference>
<dbReference type="OrthoDB" id="62952at2759"/>
<protein>
    <submittedName>
        <fullName evidence="1">Uncharacterized protein</fullName>
    </submittedName>
</protein>
<evidence type="ECO:0000313" key="1">
    <source>
        <dbReference type="EMBL" id="KAJ5094219.1"/>
    </source>
</evidence>
<accession>A0A9W9F653</accession>
<organism evidence="1 2">
    <name type="scientific">Penicillium angulare</name>
    <dbReference type="NCBI Taxonomy" id="116970"/>
    <lineage>
        <taxon>Eukaryota</taxon>
        <taxon>Fungi</taxon>
        <taxon>Dikarya</taxon>
        <taxon>Ascomycota</taxon>
        <taxon>Pezizomycotina</taxon>
        <taxon>Eurotiomycetes</taxon>
        <taxon>Eurotiomycetidae</taxon>
        <taxon>Eurotiales</taxon>
        <taxon>Aspergillaceae</taxon>
        <taxon>Penicillium</taxon>
    </lineage>
</organism>
<proteinExistence type="predicted"/>
<reference evidence="1" key="1">
    <citation type="submission" date="2022-11" db="EMBL/GenBank/DDBJ databases">
        <authorList>
            <person name="Petersen C."/>
        </authorList>
    </citation>
    <scope>NUCLEOTIDE SEQUENCE</scope>
    <source>
        <strain evidence="1">IBT 30069</strain>
    </source>
</reference>
<evidence type="ECO:0000313" key="2">
    <source>
        <dbReference type="Proteomes" id="UP001149165"/>
    </source>
</evidence>
<dbReference type="PANTHER" id="PTHR42085:SF2">
    <property type="entry name" value="F-BOX DOMAIN-CONTAINING PROTEIN"/>
    <property type="match status" value="1"/>
</dbReference>
<keyword evidence="2" id="KW-1185">Reference proteome</keyword>
<sequence length="231" mass="26134">MSSHSEPTTTQVGAHSIDFFSLPREVRQIIYERVLSVPFVLHIFQDPGCSVELFAPRKPYAWLSLLYVNRLVSEEARSAFYGTNWVTFMEVEKIQPPGTLLKSFLKTIGPVNGSFLSRIAINFPATEIIEGYPEIIEIRKETLQSLRLLQKGFVGLKTIELLIFNRTTRRLVEEDQIIHASARNALLKINVELRAIPSLNTIAVRYTSGSPGPSAKAFLEKLQWSVLFGDR</sequence>
<name>A0A9W9F653_9EURO</name>
<gene>
    <name evidence="1" type="ORF">N7456_010080</name>
</gene>
<dbReference type="Proteomes" id="UP001149165">
    <property type="component" value="Unassembled WGS sequence"/>
</dbReference>
<reference evidence="1" key="2">
    <citation type="journal article" date="2023" name="IMA Fungus">
        <title>Comparative genomic study of the Penicillium genus elucidates a diverse pangenome and 15 lateral gene transfer events.</title>
        <authorList>
            <person name="Petersen C."/>
            <person name="Sorensen T."/>
            <person name="Nielsen M.R."/>
            <person name="Sondergaard T.E."/>
            <person name="Sorensen J.L."/>
            <person name="Fitzpatrick D.A."/>
            <person name="Frisvad J.C."/>
            <person name="Nielsen K.L."/>
        </authorList>
    </citation>
    <scope>NUCLEOTIDE SEQUENCE</scope>
    <source>
        <strain evidence="1">IBT 30069</strain>
    </source>
</reference>
<dbReference type="PANTHER" id="PTHR42085">
    <property type="entry name" value="F-BOX DOMAIN-CONTAINING PROTEIN"/>
    <property type="match status" value="1"/>
</dbReference>
<dbReference type="AlphaFoldDB" id="A0A9W9F653"/>
<dbReference type="EMBL" id="JAPQKH010000006">
    <property type="protein sequence ID" value="KAJ5094219.1"/>
    <property type="molecule type" value="Genomic_DNA"/>
</dbReference>